<dbReference type="SMART" id="SM00267">
    <property type="entry name" value="GGDEF"/>
    <property type="match status" value="1"/>
</dbReference>
<dbReference type="InterPro" id="IPR050469">
    <property type="entry name" value="Diguanylate_Cyclase"/>
</dbReference>
<dbReference type="SMART" id="SM00448">
    <property type="entry name" value="REC"/>
    <property type="match status" value="1"/>
</dbReference>
<evidence type="ECO:0000313" key="5">
    <source>
        <dbReference type="EMBL" id="MBV6341767.1"/>
    </source>
</evidence>
<feature type="modified residue" description="4-aspartylphosphate" evidence="2">
    <location>
        <position position="57"/>
    </location>
</feature>
<dbReference type="PANTHER" id="PTHR45138:SF9">
    <property type="entry name" value="DIGUANYLATE CYCLASE DGCM-RELATED"/>
    <property type="match status" value="1"/>
</dbReference>
<dbReference type="CDD" id="cd01949">
    <property type="entry name" value="GGDEF"/>
    <property type="match status" value="1"/>
</dbReference>
<dbReference type="Pfam" id="PF00072">
    <property type="entry name" value="Response_reg"/>
    <property type="match status" value="1"/>
</dbReference>
<evidence type="ECO:0000259" key="3">
    <source>
        <dbReference type="PROSITE" id="PS50110"/>
    </source>
</evidence>
<dbReference type="EMBL" id="JABXWD010000148">
    <property type="protein sequence ID" value="MBV6341767.1"/>
    <property type="molecule type" value="Genomic_DNA"/>
</dbReference>
<evidence type="ECO:0000259" key="4">
    <source>
        <dbReference type="PROSITE" id="PS50887"/>
    </source>
</evidence>
<evidence type="ECO:0000256" key="2">
    <source>
        <dbReference type="PROSITE-ProRule" id="PRU00169"/>
    </source>
</evidence>
<accession>A0ABS6RZC6</accession>
<keyword evidence="6" id="KW-1185">Reference proteome</keyword>
<dbReference type="InterPro" id="IPR000160">
    <property type="entry name" value="GGDEF_dom"/>
</dbReference>
<reference evidence="5 6" key="1">
    <citation type="journal article" date="2020" name="J Geophys Res Biogeosci">
        <title>Magnetotaxis as an Adaptation to Enable Bacterial Shuttling of Microbial Sulfur and Sulfur Cycling Across Aquatic Oxic#Anoxic Interfaces.</title>
        <authorList>
            <person name="Li J."/>
            <person name="Liu P."/>
            <person name="Wang J."/>
            <person name="Roberts A.P."/>
            <person name="Pan Y."/>
        </authorList>
    </citation>
    <scope>NUCLEOTIDE SEQUENCE [LARGE SCALE GENOMIC DNA]</scope>
    <source>
        <strain evidence="5 6">MYR-1_YQ</strain>
    </source>
</reference>
<feature type="domain" description="Response regulatory" evidence="3">
    <location>
        <begin position="7"/>
        <end position="124"/>
    </location>
</feature>
<dbReference type="Proteomes" id="UP001196980">
    <property type="component" value="Unassembled WGS sequence"/>
</dbReference>
<dbReference type="EC" id="2.7.7.65" evidence="1"/>
<dbReference type="PANTHER" id="PTHR45138">
    <property type="entry name" value="REGULATORY COMPONENTS OF SENSORY TRANSDUCTION SYSTEM"/>
    <property type="match status" value="1"/>
</dbReference>
<sequence length="307" mass="34561">MKEKRAKILIVDDEKVNIDILVNLLKAHYTLVVAKCGDKAISLLESNEDKPDLILLDILMPGMDGYEVCRRIKENAQTKDIPVIFITLLSNVEEERYGFQLGAVDYITKPFSPPIVEARVKTHVELKRKRDLLEVMAREDVLTGIANRRKFDEFLDFTWNSAVRRQTQLSLILIDIDFFKRFNDNYGHSAGDDCLREIALSLKAAMQRSLDLIARYGGEELACILPDTDGPGAMTVAKRLREVVCAMDIPHEHSDAADHVTISIGVTTMIPQCNSQPSALIEAADTALYMAKKAGRNRVEFLVRDDI</sequence>
<evidence type="ECO:0000256" key="1">
    <source>
        <dbReference type="ARBA" id="ARBA00012528"/>
    </source>
</evidence>
<dbReference type="PROSITE" id="PS50110">
    <property type="entry name" value="RESPONSE_REGULATORY"/>
    <property type="match status" value="1"/>
</dbReference>
<evidence type="ECO:0000313" key="6">
    <source>
        <dbReference type="Proteomes" id="UP001196980"/>
    </source>
</evidence>
<dbReference type="NCBIfam" id="TIGR00254">
    <property type="entry name" value="GGDEF"/>
    <property type="match status" value="1"/>
</dbReference>
<gene>
    <name evidence="5" type="ORF">HWQ67_09230</name>
</gene>
<feature type="domain" description="GGDEF" evidence="4">
    <location>
        <begin position="167"/>
        <end position="304"/>
    </location>
</feature>
<organism evidence="5 6">
    <name type="scientific">Candidatus Magnetobacterium casense</name>
    <dbReference type="NCBI Taxonomy" id="1455061"/>
    <lineage>
        <taxon>Bacteria</taxon>
        <taxon>Pseudomonadati</taxon>
        <taxon>Nitrospirota</taxon>
        <taxon>Thermodesulfovibrionia</taxon>
        <taxon>Thermodesulfovibrionales</taxon>
        <taxon>Candidatus Magnetobacteriaceae</taxon>
        <taxon>Candidatus Magnetobacterium</taxon>
    </lineage>
</organism>
<keyword evidence="2" id="KW-0597">Phosphoprotein</keyword>
<dbReference type="Pfam" id="PF00990">
    <property type="entry name" value="GGDEF"/>
    <property type="match status" value="1"/>
</dbReference>
<dbReference type="InterPro" id="IPR001789">
    <property type="entry name" value="Sig_transdc_resp-reg_receiver"/>
</dbReference>
<name>A0ABS6RZC6_9BACT</name>
<proteinExistence type="predicted"/>
<comment type="caution">
    <text evidence="5">The sequence shown here is derived from an EMBL/GenBank/DDBJ whole genome shotgun (WGS) entry which is preliminary data.</text>
</comment>
<protein>
    <recommendedName>
        <fullName evidence="1">diguanylate cyclase</fullName>
        <ecNumber evidence="1">2.7.7.65</ecNumber>
    </recommendedName>
</protein>
<dbReference type="RefSeq" id="WP_218252397.1">
    <property type="nucleotide sequence ID" value="NZ_JABXWD010000148.1"/>
</dbReference>
<dbReference type="PROSITE" id="PS50887">
    <property type="entry name" value="GGDEF"/>
    <property type="match status" value="1"/>
</dbReference>